<keyword evidence="8" id="KW-1185">Reference proteome</keyword>
<dbReference type="InterPro" id="IPR016166">
    <property type="entry name" value="FAD-bd_PCMH"/>
</dbReference>
<dbReference type="Gene3D" id="3.30.43.10">
    <property type="entry name" value="Uridine Diphospho-n-acetylenolpyruvylglucosamine Reductase, domain 2"/>
    <property type="match status" value="1"/>
</dbReference>
<protein>
    <recommendedName>
        <fullName evidence="6">FAD-binding PCMH-type domain-containing protein</fullName>
    </recommendedName>
</protein>
<evidence type="ECO:0000313" key="7">
    <source>
        <dbReference type="EMBL" id="KAL2049433.1"/>
    </source>
</evidence>
<evidence type="ECO:0000313" key="8">
    <source>
        <dbReference type="Proteomes" id="UP001590951"/>
    </source>
</evidence>
<name>A0ABR4B113_9LECA</name>
<dbReference type="PANTHER" id="PTHR42973:SF8">
    <property type="entry name" value="FAD-BINDING PCMH-TYPE DOMAIN-CONTAINING PROTEIN"/>
    <property type="match status" value="1"/>
</dbReference>
<dbReference type="Gene3D" id="3.30.465.10">
    <property type="match status" value="1"/>
</dbReference>
<proteinExistence type="inferred from homology"/>
<dbReference type="SUPFAM" id="SSF56176">
    <property type="entry name" value="FAD-binding/transporter-associated domain-like"/>
    <property type="match status" value="1"/>
</dbReference>
<dbReference type="Pfam" id="PF01565">
    <property type="entry name" value="FAD_binding_4"/>
    <property type="match status" value="1"/>
</dbReference>
<evidence type="ECO:0000256" key="3">
    <source>
        <dbReference type="ARBA" id="ARBA00022827"/>
    </source>
</evidence>
<dbReference type="InterPro" id="IPR050416">
    <property type="entry name" value="FAD-linked_Oxidoreductase"/>
</dbReference>
<accession>A0ABR4B113</accession>
<dbReference type="EMBL" id="JBHFEH010000064">
    <property type="protein sequence ID" value="KAL2049433.1"/>
    <property type="molecule type" value="Genomic_DNA"/>
</dbReference>
<dbReference type="PROSITE" id="PS51387">
    <property type="entry name" value="FAD_PCMH"/>
    <property type="match status" value="1"/>
</dbReference>
<dbReference type="Pfam" id="PF08031">
    <property type="entry name" value="BBE"/>
    <property type="match status" value="1"/>
</dbReference>
<comment type="caution">
    <text evidence="7">The sequence shown here is derived from an EMBL/GenBank/DDBJ whole genome shotgun (WGS) entry which is preliminary data.</text>
</comment>
<comment type="similarity">
    <text evidence="1">Belongs to the oxygen-dependent FAD-linked oxidoreductase family.</text>
</comment>
<dbReference type="PANTHER" id="PTHR42973">
    <property type="entry name" value="BINDING OXIDOREDUCTASE, PUTATIVE (AFU_ORTHOLOGUE AFUA_1G17690)-RELATED"/>
    <property type="match status" value="1"/>
</dbReference>
<reference evidence="7 8" key="1">
    <citation type="submission" date="2024-09" db="EMBL/GenBank/DDBJ databases">
        <title>Rethinking Asexuality: The Enigmatic Case of Functional Sexual Genes in Lepraria (Stereocaulaceae).</title>
        <authorList>
            <person name="Doellman M."/>
            <person name="Sun Y."/>
            <person name="Barcenas-Pena A."/>
            <person name="Lumbsch H.T."/>
            <person name="Grewe F."/>
        </authorList>
    </citation>
    <scope>NUCLEOTIDE SEQUENCE [LARGE SCALE GENOMIC DNA]</scope>
    <source>
        <strain evidence="7 8">Grewe 0041</strain>
    </source>
</reference>
<evidence type="ECO:0000256" key="4">
    <source>
        <dbReference type="ARBA" id="ARBA00023002"/>
    </source>
</evidence>
<dbReference type="InterPro" id="IPR036318">
    <property type="entry name" value="FAD-bd_PCMH-like_sf"/>
</dbReference>
<dbReference type="Gene3D" id="3.40.462.20">
    <property type="match status" value="1"/>
</dbReference>
<dbReference type="InterPro" id="IPR012951">
    <property type="entry name" value="BBE"/>
</dbReference>
<dbReference type="InterPro" id="IPR016167">
    <property type="entry name" value="FAD-bd_PCMH_sub1"/>
</dbReference>
<dbReference type="Proteomes" id="UP001590951">
    <property type="component" value="Unassembled WGS sequence"/>
</dbReference>
<sequence>MYTIFSKLLVALATFLPLTFVTAIPPTLKRTPNDYTPLSPSPSIIQQELGLCLSKNASLYFPSSPKFQNYTLRWSAAMDPDFAVVVVPAADREVSCTVKFATKYNVPFLTVNQAHGTASALSNVYNGIEIYVSALNSIDIALDGNSALMGGGTYQDQVVTYLAAHGKTASTGACGCVGMMGPGLGGGFGRYQGYFGLVLDNIISMNVVLANGSMVTVSASSNPDLYWGMRGAGHNFGIVTSFNYKIHDQPVVDWFVETMIFTADKLEAFFEKLNALGANGTQPVGLFTYTLFAMSPEISKTEPVIIFTLEYAGTKAQAEPLYTPFLTLNPVVTTNVTVPYTGVAHASGAGVEDPLCAKGDSWKTFPVGLQVYNIATNRAIYNIYSKMISENPEFNNSVVQFEAYSMQAVKAVDPASTAYAHRADNLLVSFATVYPANHTLDAIADTYGKQARGVLHAGDAPGRPLNTYVNYASTDETPEQMYGYEPWRLAKLRALKKKYDPNGRFNFYAPVNP</sequence>
<feature type="chain" id="PRO_5046424848" description="FAD-binding PCMH-type domain-containing protein" evidence="5">
    <location>
        <begin position="24"/>
        <end position="513"/>
    </location>
</feature>
<evidence type="ECO:0000256" key="1">
    <source>
        <dbReference type="ARBA" id="ARBA00005466"/>
    </source>
</evidence>
<evidence type="ECO:0000256" key="5">
    <source>
        <dbReference type="SAM" id="SignalP"/>
    </source>
</evidence>
<keyword evidence="3" id="KW-0274">FAD</keyword>
<keyword evidence="5" id="KW-0732">Signal</keyword>
<keyword evidence="2" id="KW-0285">Flavoprotein</keyword>
<feature type="signal peptide" evidence="5">
    <location>
        <begin position="1"/>
        <end position="23"/>
    </location>
</feature>
<keyword evidence="4" id="KW-0560">Oxidoreductase</keyword>
<feature type="domain" description="FAD-binding PCMH-type" evidence="6">
    <location>
        <begin position="78"/>
        <end position="249"/>
    </location>
</feature>
<organism evidence="7 8">
    <name type="scientific">Lepraria finkii</name>
    <dbReference type="NCBI Taxonomy" id="1340010"/>
    <lineage>
        <taxon>Eukaryota</taxon>
        <taxon>Fungi</taxon>
        <taxon>Dikarya</taxon>
        <taxon>Ascomycota</taxon>
        <taxon>Pezizomycotina</taxon>
        <taxon>Lecanoromycetes</taxon>
        <taxon>OSLEUM clade</taxon>
        <taxon>Lecanoromycetidae</taxon>
        <taxon>Lecanorales</taxon>
        <taxon>Lecanorineae</taxon>
        <taxon>Stereocaulaceae</taxon>
        <taxon>Lepraria</taxon>
    </lineage>
</organism>
<dbReference type="InterPro" id="IPR016169">
    <property type="entry name" value="FAD-bd_PCMH_sub2"/>
</dbReference>
<gene>
    <name evidence="7" type="ORF">ABVK25_010337</name>
</gene>
<evidence type="ECO:0000256" key="2">
    <source>
        <dbReference type="ARBA" id="ARBA00022630"/>
    </source>
</evidence>
<dbReference type="InterPro" id="IPR006094">
    <property type="entry name" value="Oxid_FAD_bind_N"/>
</dbReference>
<evidence type="ECO:0000259" key="6">
    <source>
        <dbReference type="PROSITE" id="PS51387"/>
    </source>
</evidence>